<comment type="caution">
    <text evidence="1">The sequence shown here is derived from an EMBL/GenBank/DDBJ whole genome shotgun (WGS) entry which is preliminary data.</text>
</comment>
<dbReference type="EMBL" id="JAKOGI010000669">
    <property type="protein sequence ID" value="KAJ8431694.1"/>
    <property type="molecule type" value="Genomic_DNA"/>
</dbReference>
<keyword evidence="2" id="KW-1185">Reference proteome</keyword>
<organism evidence="1 2">
    <name type="scientific">Carnegiea gigantea</name>
    <dbReference type="NCBI Taxonomy" id="171969"/>
    <lineage>
        <taxon>Eukaryota</taxon>
        <taxon>Viridiplantae</taxon>
        <taxon>Streptophyta</taxon>
        <taxon>Embryophyta</taxon>
        <taxon>Tracheophyta</taxon>
        <taxon>Spermatophyta</taxon>
        <taxon>Magnoliopsida</taxon>
        <taxon>eudicotyledons</taxon>
        <taxon>Gunneridae</taxon>
        <taxon>Pentapetalae</taxon>
        <taxon>Caryophyllales</taxon>
        <taxon>Cactineae</taxon>
        <taxon>Cactaceae</taxon>
        <taxon>Cactoideae</taxon>
        <taxon>Echinocereeae</taxon>
        <taxon>Carnegiea</taxon>
    </lineage>
</organism>
<dbReference type="Proteomes" id="UP001153076">
    <property type="component" value="Unassembled WGS sequence"/>
</dbReference>
<dbReference type="AlphaFoldDB" id="A0A9Q1JVF8"/>
<protein>
    <submittedName>
        <fullName evidence="1">Uncharacterized protein</fullName>
    </submittedName>
</protein>
<gene>
    <name evidence="1" type="ORF">Cgig2_006550</name>
</gene>
<proteinExistence type="predicted"/>
<reference evidence="1" key="1">
    <citation type="submission" date="2022-04" db="EMBL/GenBank/DDBJ databases">
        <title>Carnegiea gigantea Genome sequencing and assembly v2.</title>
        <authorList>
            <person name="Copetti D."/>
            <person name="Sanderson M.J."/>
            <person name="Burquez A."/>
            <person name="Wojciechowski M.F."/>
        </authorList>
    </citation>
    <scope>NUCLEOTIDE SEQUENCE</scope>
    <source>
        <strain evidence="1">SGP5-SGP5p</strain>
        <tissue evidence="1">Aerial part</tissue>
    </source>
</reference>
<evidence type="ECO:0000313" key="1">
    <source>
        <dbReference type="EMBL" id="KAJ8431694.1"/>
    </source>
</evidence>
<accession>A0A9Q1JVF8</accession>
<name>A0A9Q1JVF8_9CARY</name>
<sequence>MWYSLKCNRLESLSLGRDGDVKKFMKGNDEYAYLYVEGSQGPYVGRVHGNEACEEQWRGVAVLTVGGVGQRSMLQVMSLVRWMGECGHTQNPGLKVDKRKTELKKWKNGVGDRIEKKLRKTLGNIESVLISKMNTTEDESMPIDMDLNGEEEVAEIDSRQARKTTSVYTGVYKPVVDHKRPKHQRKLTCTI</sequence>
<evidence type="ECO:0000313" key="2">
    <source>
        <dbReference type="Proteomes" id="UP001153076"/>
    </source>
</evidence>